<dbReference type="AlphaFoldDB" id="A0A8H9G0V5"/>
<reference evidence="2" key="1">
    <citation type="journal article" date="2014" name="Int. J. Syst. Evol. Microbiol.">
        <title>Complete genome sequence of Corynebacterium casei LMG S-19264T (=DSM 44701T), isolated from a smear-ripened cheese.</title>
        <authorList>
            <consortium name="US DOE Joint Genome Institute (JGI-PGF)"/>
            <person name="Walter F."/>
            <person name="Albersmeier A."/>
            <person name="Kalinowski J."/>
            <person name="Ruckert C."/>
        </authorList>
    </citation>
    <scope>NUCLEOTIDE SEQUENCE</scope>
    <source>
        <strain evidence="2">CGMCC 1.15966</strain>
    </source>
</reference>
<sequence length="221" mass="25691">MKNIAEIIFDSSYLILIISMGVAMIIKSRNRKLVLLFGIMALVLGIGDSFHLIPRIYALSKDGLQNHKQLLSIGTFVASISMTVFYVILFHIAKIRYSFQGKQLAFWIYILAALRILLCLCPENGCLDENPSYEWEIYRNIPFLILGILMIILFGQEAKRSNDVEFRWMWLAITLSFAFYLPVVIWSRFYPQIGFLMIPKTLAYVWIVWMGFRLIKSEKEV</sequence>
<dbReference type="Proteomes" id="UP000614460">
    <property type="component" value="Unassembled WGS sequence"/>
</dbReference>
<accession>A0A8H9G0V5</accession>
<reference evidence="2" key="2">
    <citation type="submission" date="2020-09" db="EMBL/GenBank/DDBJ databases">
        <authorList>
            <person name="Sun Q."/>
            <person name="Zhou Y."/>
        </authorList>
    </citation>
    <scope>NUCLEOTIDE SEQUENCE</scope>
    <source>
        <strain evidence="2">CGMCC 1.15966</strain>
    </source>
</reference>
<evidence type="ECO:0000313" key="3">
    <source>
        <dbReference type="Proteomes" id="UP000614460"/>
    </source>
</evidence>
<feature type="transmembrane region" description="Helical" evidence="1">
    <location>
        <begin position="73"/>
        <end position="92"/>
    </location>
</feature>
<protein>
    <submittedName>
        <fullName evidence="2">Uncharacterized protein</fullName>
    </submittedName>
</protein>
<dbReference type="RefSeq" id="WP_094280701.1">
    <property type="nucleotide sequence ID" value="NZ_BMKM01000005.1"/>
</dbReference>
<organism evidence="2 3">
    <name type="scientific">Sphingobacterium cellulitidis</name>
    <dbReference type="NCBI Taxonomy" id="1768011"/>
    <lineage>
        <taxon>Bacteria</taxon>
        <taxon>Pseudomonadati</taxon>
        <taxon>Bacteroidota</taxon>
        <taxon>Sphingobacteriia</taxon>
        <taxon>Sphingobacteriales</taxon>
        <taxon>Sphingobacteriaceae</taxon>
        <taxon>Sphingobacterium</taxon>
    </lineage>
</organism>
<feature type="transmembrane region" description="Helical" evidence="1">
    <location>
        <begin position="168"/>
        <end position="187"/>
    </location>
</feature>
<feature type="transmembrane region" description="Helical" evidence="1">
    <location>
        <begin position="33"/>
        <end position="53"/>
    </location>
</feature>
<name>A0A8H9G0V5_9SPHI</name>
<proteinExistence type="predicted"/>
<keyword evidence="1" id="KW-0812">Transmembrane</keyword>
<evidence type="ECO:0000256" key="1">
    <source>
        <dbReference type="SAM" id="Phobius"/>
    </source>
</evidence>
<feature type="transmembrane region" description="Helical" evidence="1">
    <location>
        <begin position="6"/>
        <end position="26"/>
    </location>
</feature>
<dbReference type="EMBL" id="BMKM01000005">
    <property type="protein sequence ID" value="GGE24548.1"/>
    <property type="molecule type" value="Genomic_DNA"/>
</dbReference>
<keyword evidence="1" id="KW-0472">Membrane</keyword>
<keyword evidence="3" id="KW-1185">Reference proteome</keyword>
<comment type="caution">
    <text evidence="2">The sequence shown here is derived from an EMBL/GenBank/DDBJ whole genome shotgun (WGS) entry which is preliminary data.</text>
</comment>
<evidence type="ECO:0000313" key="2">
    <source>
        <dbReference type="EMBL" id="GGE24548.1"/>
    </source>
</evidence>
<keyword evidence="1" id="KW-1133">Transmembrane helix</keyword>
<feature type="transmembrane region" description="Helical" evidence="1">
    <location>
        <begin position="137"/>
        <end position="156"/>
    </location>
</feature>
<gene>
    <name evidence="2" type="ORF">GCM10011516_22770</name>
</gene>
<feature type="transmembrane region" description="Helical" evidence="1">
    <location>
        <begin position="104"/>
        <end position="125"/>
    </location>
</feature>
<feature type="transmembrane region" description="Helical" evidence="1">
    <location>
        <begin position="193"/>
        <end position="215"/>
    </location>
</feature>